<dbReference type="GO" id="GO:0016020">
    <property type="term" value="C:membrane"/>
    <property type="evidence" value="ECO:0007669"/>
    <property type="project" value="UniProtKB-SubCell"/>
</dbReference>
<dbReference type="InterPro" id="IPR022764">
    <property type="entry name" value="Peptidase_S54_rhomboid_dom"/>
</dbReference>
<keyword evidence="5 6" id="KW-0472">Membrane</keyword>
<dbReference type="EMBL" id="KK784943">
    <property type="protein sequence ID" value="KDO58951.1"/>
    <property type="molecule type" value="Genomic_DNA"/>
</dbReference>
<name>A0A067F634_CITSI</name>
<organism evidence="8 9">
    <name type="scientific">Citrus sinensis</name>
    <name type="common">Sweet orange</name>
    <name type="synonym">Citrus aurantium var. sinensis</name>
    <dbReference type="NCBI Taxonomy" id="2711"/>
    <lineage>
        <taxon>Eukaryota</taxon>
        <taxon>Viridiplantae</taxon>
        <taxon>Streptophyta</taxon>
        <taxon>Embryophyta</taxon>
        <taxon>Tracheophyta</taxon>
        <taxon>Spermatophyta</taxon>
        <taxon>Magnoliopsida</taxon>
        <taxon>eudicotyledons</taxon>
        <taxon>Gunneridae</taxon>
        <taxon>Pentapetalae</taxon>
        <taxon>rosids</taxon>
        <taxon>malvids</taxon>
        <taxon>Sapindales</taxon>
        <taxon>Rutaceae</taxon>
        <taxon>Aurantioideae</taxon>
        <taxon>Citrus</taxon>
    </lineage>
</organism>
<feature type="domain" description="Peptidase S54 rhomboid" evidence="7">
    <location>
        <begin position="271"/>
        <end position="338"/>
    </location>
</feature>
<dbReference type="SUPFAM" id="SSF144091">
    <property type="entry name" value="Rhomboid-like"/>
    <property type="match status" value="1"/>
</dbReference>
<evidence type="ECO:0000256" key="4">
    <source>
        <dbReference type="ARBA" id="ARBA00022989"/>
    </source>
</evidence>
<sequence length="339" mass="38054">MAMVQLCCKIPSKEQLLPIPKIVRQNERGFKCHCISLTENSRFSSTSDNMCKRWRSIYPNQDVAELPVQWKMSNITSHVGSFSKKASTKEKLRMVRCAAKSSDSECQIRILESYLAKLKDDSIQNSSESSGEIEELHSRSGEINAKTELDSLDAYLGKLNTDAKFSTDQTTERNLVAAQLSISKSSKRGYMGKLKGYRELRNKDGVRSLERDLALQRTEETSNLYLISILVSIDVAVFLFEIASPIRNSEFGFFSLPLLYGAKINELILVGEWWRLVTPMFLHSGLFHVALSCWALLTFGPQVCKSYGPFTFFLIYTLGGISGNLTSFLHTPEPTVGGT</sequence>
<feature type="non-terminal residue" evidence="8">
    <location>
        <position position="339"/>
    </location>
</feature>
<accession>A0A067F634</accession>
<dbReference type="STRING" id="2711.A0A067F634"/>
<evidence type="ECO:0000256" key="2">
    <source>
        <dbReference type="ARBA" id="ARBA00009045"/>
    </source>
</evidence>
<evidence type="ECO:0000256" key="1">
    <source>
        <dbReference type="ARBA" id="ARBA00004141"/>
    </source>
</evidence>
<keyword evidence="9" id="KW-1185">Reference proteome</keyword>
<proteinExistence type="inferred from homology"/>
<dbReference type="EMBL" id="KK784943">
    <property type="protein sequence ID" value="KDO58952.1"/>
    <property type="molecule type" value="Genomic_DNA"/>
</dbReference>
<dbReference type="PANTHER" id="PTHR43731">
    <property type="entry name" value="RHOMBOID PROTEASE"/>
    <property type="match status" value="1"/>
</dbReference>
<evidence type="ECO:0000256" key="5">
    <source>
        <dbReference type="ARBA" id="ARBA00023136"/>
    </source>
</evidence>
<dbReference type="PANTHER" id="PTHR43731:SF30">
    <property type="entry name" value="RHOMBOID-LIKE PROTEIN 9, CHLOROPLASTIC"/>
    <property type="match status" value="1"/>
</dbReference>
<evidence type="ECO:0000259" key="7">
    <source>
        <dbReference type="Pfam" id="PF01694"/>
    </source>
</evidence>
<dbReference type="eggNOG" id="KOG2289">
    <property type="taxonomic scope" value="Eukaryota"/>
</dbReference>
<dbReference type="Pfam" id="PF01694">
    <property type="entry name" value="Rhomboid"/>
    <property type="match status" value="1"/>
</dbReference>
<comment type="similarity">
    <text evidence="2">Belongs to the peptidase S54 family.</text>
</comment>
<evidence type="ECO:0000256" key="3">
    <source>
        <dbReference type="ARBA" id="ARBA00022692"/>
    </source>
</evidence>
<dbReference type="Gene3D" id="1.20.1540.10">
    <property type="entry name" value="Rhomboid-like"/>
    <property type="match status" value="1"/>
</dbReference>
<dbReference type="InterPro" id="IPR035952">
    <property type="entry name" value="Rhomboid-like_sf"/>
</dbReference>
<keyword evidence="4 6" id="KW-1133">Transmembrane helix</keyword>
<dbReference type="PaxDb" id="2711-XP_006482276.1"/>
<dbReference type="GO" id="GO:0004252">
    <property type="term" value="F:serine-type endopeptidase activity"/>
    <property type="evidence" value="ECO:0007669"/>
    <property type="project" value="InterPro"/>
</dbReference>
<evidence type="ECO:0000313" key="9">
    <source>
        <dbReference type="Proteomes" id="UP000027120"/>
    </source>
</evidence>
<gene>
    <name evidence="8" type="ORF">CISIN_1g0107602mg</name>
</gene>
<dbReference type="InterPro" id="IPR050925">
    <property type="entry name" value="Rhomboid_protease_S54"/>
</dbReference>
<dbReference type="AlphaFoldDB" id="A0A067F634"/>
<reference evidence="8 9" key="1">
    <citation type="submission" date="2014-04" db="EMBL/GenBank/DDBJ databases">
        <authorList>
            <consortium name="International Citrus Genome Consortium"/>
            <person name="Gmitter F."/>
            <person name="Chen C."/>
            <person name="Farmerie W."/>
            <person name="Harkins T."/>
            <person name="Desany B."/>
            <person name="Mohiuddin M."/>
            <person name="Kodira C."/>
            <person name="Borodovsky M."/>
            <person name="Lomsadze A."/>
            <person name="Burns P."/>
            <person name="Jenkins J."/>
            <person name="Prochnik S."/>
            <person name="Shu S."/>
            <person name="Chapman J."/>
            <person name="Pitluck S."/>
            <person name="Schmutz J."/>
            <person name="Rokhsar D."/>
        </authorList>
    </citation>
    <scope>NUCLEOTIDE SEQUENCE</scope>
</reference>
<keyword evidence="3 6" id="KW-0812">Transmembrane</keyword>
<dbReference type="Proteomes" id="UP000027120">
    <property type="component" value="Unassembled WGS sequence"/>
</dbReference>
<evidence type="ECO:0000256" key="6">
    <source>
        <dbReference type="SAM" id="Phobius"/>
    </source>
</evidence>
<protein>
    <recommendedName>
        <fullName evidence="7">Peptidase S54 rhomboid domain-containing protein</fullName>
    </recommendedName>
</protein>
<feature type="transmembrane region" description="Helical" evidence="6">
    <location>
        <begin position="311"/>
        <end position="329"/>
    </location>
</feature>
<comment type="subcellular location">
    <subcellularLocation>
        <location evidence="1">Membrane</location>
        <topology evidence="1">Multi-pass membrane protein</topology>
    </subcellularLocation>
</comment>
<feature type="transmembrane region" description="Helical" evidence="6">
    <location>
        <begin position="280"/>
        <end position="299"/>
    </location>
</feature>
<evidence type="ECO:0000313" key="8">
    <source>
        <dbReference type="EMBL" id="KDO58952.1"/>
    </source>
</evidence>
<feature type="transmembrane region" description="Helical" evidence="6">
    <location>
        <begin position="224"/>
        <end position="244"/>
    </location>
</feature>